<dbReference type="Gene3D" id="3.40.50.1820">
    <property type="entry name" value="alpha/beta hydrolase"/>
    <property type="match status" value="1"/>
</dbReference>
<organism evidence="3 4">
    <name type="scientific">Plantactinospora sonchi</name>
    <dbReference type="NCBI Taxonomy" id="1544735"/>
    <lineage>
        <taxon>Bacteria</taxon>
        <taxon>Bacillati</taxon>
        <taxon>Actinomycetota</taxon>
        <taxon>Actinomycetes</taxon>
        <taxon>Micromonosporales</taxon>
        <taxon>Micromonosporaceae</taxon>
        <taxon>Plantactinospora</taxon>
    </lineage>
</organism>
<sequence length="904" mass="96678">MPLQRHNTSPVPRPSGLVPPVPDLGGVTELRLHGVGGTTPENLLGDLAPQQVSGDRIAGFYRTADVAGRHVEAYSWGGLTSRSGARVLWLLLFPFALANVAGWMCTPGTHASPVRFWAHRAAVRWAALGLTLNLLLIVALTGMELLGYQCGGQPACADDTWPVRLLHAAPLAGYPGRRILAGAALPLAVVALLAILALRTINRYEAVSPRPLVAGTVAGHAADRPAESTAGPAGGVSAAGGPAGDGAAGDSSGRSGRRSEAASRCGVSLSDPRFWDGQRSALDLGYLHLAAGLAFVAVTLAHTVRESGRLAGASTAAAVSGWLALLLGGLVLLGALVLVATEHRPAAAPRLLLGLGGTAVCAAGWFAAVQPAYVQPFGYLPGMRTVAELTLGGVFLCVLLVLAAVVPGGWVRGTFLIFGPFVAFTLSVFSLNVVLVGMMTRVAALTAEVSNRAHLPNGPPGRVELYVYPVVGTLVHYLTLVPVALILIFVCYESVSYVRAGLDPVARARILAWYRGQRPRPETEPDWQRDALDDARRARPRPGARRPARTTVLGWISVDRIGLDRIRLGQAGSGRSGAGRPRLRPIRSARRIIGRLRFQFRHGGIGRGWVAGIARARRFARMPRDLDKLLTAMATVGAVLLAVVLVRYWLHGRMPWSTQWTVTIGSWLAASIPAVVIVVLRQGWRDLHSRRRIGVLWDVLTFWPRAYHPLAPPSYAERAVPELQQRLWRLHDSGGRVVLAAHSQGTVLAAAALLQPDNRPPDNAVALVTFGSPLTTLYGWAFPAYFNESVLRRLGPTGDDADSPVYAWRNFHYRTDYIGGPVFERGHPARIDVELPDPATNWYIHGQHPPAPSRHSGYWVDPAVWRTVDDLAERIAWAPAGTGGILPPAEGSTRITSAPAPADG</sequence>
<feature type="transmembrane region" description="Helical" evidence="2">
    <location>
        <begin position="389"/>
        <end position="410"/>
    </location>
</feature>
<evidence type="ECO:0000256" key="2">
    <source>
        <dbReference type="SAM" id="Phobius"/>
    </source>
</evidence>
<feature type="transmembrane region" description="Helical" evidence="2">
    <location>
        <begin position="316"/>
        <end position="339"/>
    </location>
</feature>
<feature type="compositionally biased region" description="Basic and acidic residues" evidence="1">
    <location>
        <begin position="519"/>
        <end position="537"/>
    </location>
</feature>
<evidence type="ECO:0000313" key="3">
    <source>
        <dbReference type="EMBL" id="MEE6257882.1"/>
    </source>
</evidence>
<dbReference type="InterPro" id="IPR029058">
    <property type="entry name" value="AB_hydrolase_fold"/>
</dbReference>
<feature type="transmembrane region" description="Helical" evidence="2">
    <location>
        <begin position="351"/>
        <end position="369"/>
    </location>
</feature>
<feature type="region of interest" description="Disordered" evidence="1">
    <location>
        <begin position="519"/>
        <end position="546"/>
    </location>
</feature>
<dbReference type="RefSeq" id="WP_331212990.1">
    <property type="nucleotide sequence ID" value="NZ_JAZGQK010000003.1"/>
</dbReference>
<feature type="compositionally biased region" description="Polar residues" evidence="1">
    <location>
        <begin position="1"/>
        <end position="10"/>
    </location>
</feature>
<comment type="caution">
    <text evidence="3">The sequence shown here is derived from an EMBL/GenBank/DDBJ whole genome shotgun (WGS) entry which is preliminary data.</text>
</comment>
<feature type="compositionally biased region" description="Gly residues" evidence="1">
    <location>
        <begin position="232"/>
        <end position="247"/>
    </location>
</feature>
<keyword evidence="4" id="KW-1185">Reference proteome</keyword>
<feature type="transmembrane region" description="Helical" evidence="2">
    <location>
        <begin position="179"/>
        <end position="198"/>
    </location>
</feature>
<accession>A0ABU7RN24</accession>
<feature type="transmembrane region" description="Helical" evidence="2">
    <location>
        <begin position="284"/>
        <end position="304"/>
    </location>
</feature>
<feature type="compositionally biased region" description="Pro residues" evidence="1">
    <location>
        <begin position="11"/>
        <end position="20"/>
    </location>
</feature>
<feature type="transmembrane region" description="Helical" evidence="2">
    <location>
        <begin position="87"/>
        <end position="105"/>
    </location>
</feature>
<feature type="transmembrane region" description="Helical" evidence="2">
    <location>
        <begin position="629"/>
        <end position="650"/>
    </location>
</feature>
<keyword evidence="2" id="KW-0472">Membrane</keyword>
<keyword evidence="2" id="KW-0812">Transmembrane</keyword>
<dbReference type="SUPFAM" id="SSF53474">
    <property type="entry name" value="alpha/beta-Hydrolases"/>
    <property type="match status" value="1"/>
</dbReference>
<keyword evidence="2" id="KW-1133">Transmembrane helix</keyword>
<feature type="region of interest" description="Disordered" evidence="1">
    <location>
        <begin position="223"/>
        <end position="264"/>
    </location>
</feature>
<evidence type="ECO:0008006" key="5">
    <source>
        <dbReference type="Google" id="ProtNLM"/>
    </source>
</evidence>
<feature type="region of interest" description="Disordered" evidence="1">
    <location>
        <begin position="1"/>
        <end position="20"/>
    </location>
</feature>
<feature type="transmembrane region" description="Helical" evidence="2">
    <location>
        <begin position="465"/>
        <end position="492"/>
    </location>
</feature>
<feature type="transmembrane region" description="Helical" evidence="2">
    <location>
        <begin position="422"/>
        <end position="445"/>
    </location>
</feature>
<name>A0ABU7RN24_9ACTN</name>
<evidence type="ECO:0000313" key="4">
    <source>
        <dbReference type="Proteomes" id="UP001332243"/>
    </source>
</evidence>
<evidence type="ECO:0000256" key="1">
    <source>
        <dbReference type="SAM" id="MobiDB-lite"/>
    </source>
</evidence>
<reference evidence="3 4" key="1">
    <citation type="submission" date="2024-01" db="EMBL/GenBank/DDBJ databases">
        <title>Genome insights into Plantactinospora sonchi sp. nov.</title>
        <authorList>
            <person name="Wang L."/>
        </authorList>
    </citation>
    <scope>NUCLEOTIDE SEQUENCE [LARGE SCALE GENOMIC DNA]</scope>
    <source>
        <strain evidence="3 4">NEAU-QY2</strain>
    </source>
</reference>
<feature type="transmembrane region" description="Helical" evidence="2">
    <location>
        <begin position="662"/>
        <end position="680"/>
    </location>
</feature>
<protein>
    <recommendedName>
        <fullName evidence="5">Integral membrane protein</fullName>
    </recommendedName>
</protein>
<feature type="transmembrane region" description="Helical" evidence="2">
    <location>
        <begin position="125"/>
        <end position="143"/>
    </location>
</feature>
<gene>
    <name evidence="3" type="ORF">V1633_05160</name>
</gene>
<dbReference type="EMBL" id="JAZGQK010000003">
    <property type="protein sequence ID" value="MEE6257882.1"/>
    <property type="molecule type" value="Genomic_DNA"/>
</dbReference>
<dbReference type="Proteomes" id="UP001332243">
    <property type="component" value="Unassembled WGS sequence"/>
</dbReference>
<proteinExistence type="predicted"/>